<dbReference type="GO" id="GO:0016747">
    <property type="term" value="F:acyltransferase activity, transferring groups other than amino-acyl groups"/>
    <property type="evidence" value="ECO:0007669"/>
    <property type="project" value="TreeGrafter"/>
</dbReference>
<comment type="caution">
    <text evidence="2">The sequence shown here is derived from an EMBL/GenBank/DDBJ whole genome shotgun (WGS) entry which is preliminary data.</text>
</comment>
<dbReference type="PANTHER" id="PTHR11802">
    <property type="entry name" value="SERINE PROTEASE FAMILY S10 SERINE CARBOXYPEPTIDASE"/>
    <property type="match status" value="1"/>
</dbReference>
<dbReference type="PRINTS" id="PR00724">
    <property type="entry name" value="CRBOXYPTASEC"/>
</dbReference>
<dbReference type="EMBL" id="JABCRI010000005">
    <property type="protein sequence ID" value="KAF8406188.1"/>
    <property type="molecule type" value="Genomic_DNA"/>
</dbReference>
<dbReference type="GO" id="GO:0019748">
    <property type="term" value="P:secondary metabolic process"/>
    <property type="evidence" value="ECO:0007669"/>
    <property type="project" value="TreeGrafter"/>
</dbReference>
<dbReference type="OrthoDB" id="443318at2759"/>
<sequence length="550" mass="62561">MLWIINIRNTSFLWGHLGEMAATDQNMMTKKLSSLFVYFHLFLLLVCSKPVPHSIVRFLPGFSGSLPFYLETGYLSVDETNDVQLFYYFVKSERSPEEDPVVLWLTGGPGCSALTGLAYEIGPLYFKVEKYNGSLPTLTLNPHSWTKVSNIIFLDAPVLTGFSYSTTFQGSMTGDTLSAEQTYNFLRKWFIDHPDFLSNPLYVAGDSYSGFIVPIIVQNIADGIEAGHEPLMNLKGYVLGNPLTDPIAEGNSKIRFAHCMAILSDELYESLKKNCGGEYVNVDPCNVPCLKDLNEYSKCIEKLNEAMILEPSCSETYFSKAKEMSSGRRSLDEKSSDFFLSPSSIPALYCREYGYMLGYYWANNKNVQNALHIRKGTIREWIRCNRHLNYKFELQSSVQYHLNLSARGFRSLIYSGDHDMNVPFMATQAWIRSLNYSIIDDWRRWFSGDQIGGYSTPSTYITISYLISPFSFASRANETILLESDNSSVFLSCRYTRTYSNKMTFATVKGYPNSAVLLEARASSNLIESITEFAIHAYLEYPDVHFEWRL</sequence>
<comment type="similarity">
    <text evidence="1">Belongs to the peptidase S10 family.</text>
</comment>
<protein>
    <submittedName>
        <fullName evidence="2">Uncharacterized protein</fullName>
    </submittedName>
</protein>
<dbReference type="FunFam" id="3.40.50.1820:FF:000072">
    <property type="entry name" value="Serine carboxypeptidase-like 19"/>
    <property type="match status" value="1"/>
</dbReference>
<gene>
    <name evidence="2" type="ORF">HHK36_008268</name>
</gene>
<dbReference type="AlphaFoldDB" id="A0A835DJ61"/>
<organism evidence="2 3">
    <name type="scientific">Tetracentron sinense</name>
    <name type="common">Spur-leaf</name>
    <dbReference type="NCBI Taxonomy" id="13715"/>
    <lineage>
        <taxon>Eukaryota</taxon>
        <taxon>Viridiplantae</taxon>
        <taxon>Streptophyta</taxon>
        <taxon>Embryophyta</taxon>
        <taxon>Tracheophyta</taxon>
        <taxon>Spermatophyta</taxon>
        <taxon>Magnoliopsida</taxon>
        <taxon>Trochodendrales</taxon>
        <taxon>Trochodendraceae</taxon>
        <taxon>Tetracentron</taxon>
    </lineage>
</organism>
<dbReference type="InterPro" id="IPR029058">
    <property type="entry name" value="AB_hydrolase_fold"/>
</dbReference>
<dbReference type="PANTHER" id="PTHR11802:SF29">
    <property type="entry name" value="SERINE CARBOXYPEPTIDASE-LIKE 19"/>
    <property type="match status" value="1"/>
</dbReference>
<reference evidence="2 3" key="1">
    <citation type="submission" date="2020-04" db="EMBL/GenBank/DDBJ databases">
        <title>Plant Genome Project.</title>
        <authorList>
            <person name="Zhang R.-G."/>
        </authorList>
    </citation>
    <scope>NUCLEOTIDE SEQUENCE [LARGE SCALE GENOMIC DNA]</scope>
    <source>
        <strain evidence="2">YNK0</strain>
        <tissue evidence="2">Leaf</tissue>
    </source>
</reference>
<dbReference type="SUPFAM" id="SSF53474">
    <property type="entry name" value="alpha/beta-Hydrolases"/>
    <property type="match status" value="1"/>
</dbReference>
<evidence type="ECO:0000313" key="3">
    <source>
        <dbReference type="Proteomes" id="UP000655225"/>
    </source>
</evidence>
<name>A0A835DJ61_TETSI</name>
<dbReference type="OMA" id="LLPDCHK"/>
<evidence type="ECO:0000256" key="1">
    <source>
        <dbReference type="ARBA" id="ARBA00009431"/>
    </source>
</evidence>
<accession>A0A835DJ61</accession>
<evidence type="ECO:0000313" key="2">
    <source>
        <dbReference type="EMBL" id="KAF8406188.1"/>
    </source>
</evidence>
<proteinExistence type="inferred from homology"/>
<dbReference type="InterPro" id="IPR001563">
    <property type="entry name" value="Peptidase_S10"/>
</dbReference>
<keyword evidence="3" id="KW-1185">Reference proteome</keyword>
<dbReference type="Proteomes" id="UP000655225">
    <property type="component" value="Unassembled WGS sequence"/>
</dbReference>
<dbReference type="GO" id="GO:0006508">
    <property type="term" value="P:proteolysis"/>
    <property type="evidence" value="ECO:0007669"/>
    <property type="project" value="InterPro"/>
</dbReference>
<dbReference type="Gene3D" id="3.40.50.1820">
    <property type="entry name" value="alpha/beta hydrolase"/>
    <property type="match status" value="1"/>
</dbReference>
<dbReference type="GO" id="GO:0004185">
    <property type="term" value="F:serine-type carboxypeptidase activity"/>
    <property type="evidence" value="ECO:0007669"/>
    <property type="project" value="InterPro"/>
</dbReference>
<dbReference type="Pfam" id="PF00450">
    <property type="entry name" value="Peptidase_S10"/>
    <property type="match status" value="1"/>
</dbReference>